<reference evidence="2 3" key="1">
    <citation type="submission" date="2016-11" db="EMBL/GenBank/DDBJ databases">
        <title>Whole genomes of Flavobacteriaceae.</title>
        <authorList>
            <person name="Stine C."/>
            <person name="Li C."/>
            <person name="Tadesse D."/>
        </authorList>
    </citation>
    <scope>NUCLEOTIDE SEQUENCE [LARGE SCALE GENOMIC DNA]</scope>
    <source>
        <strain evidence="2 3">DSM 24704</strain>
    </source>
</reference>
<accession>A0A227PCI1</accession>
<dbReference type="Proteomes" id="UP000214684">
    <property type="component" value="Unassembled WGS sequence"/>
</dbReference>
<feature type="signal peptide" evidence="1">
    <location>
        <begin position="1"/>
        <end position="21"/>
    </location>
</feature>
<dbReference type="OrthoDB" id="795369at2"/>
<proteinExistence type="predicted"/>
<keyword evidence="3" id="KW-1185">Reference proteome</keyword>
<organism evidence="2 3">
    <name type="scientific">Flavobacterium araucananum</name>
    <dbReference type="NCBI Taxonomy" id="946678"/>
    <lineage>
        <taxon>Bacteria</taxon>
        <taxon>Pseudomonadati</taxon>
        <taxon>Bacteroidota</taxon>
        <taxon>Flavobacteriia</taxon>
        <taxon>Flavobacteriales</taxon>
        <taxon>Flavobacteriaceae</taxon>
        <taxon>Flavobacterium</taxon>
    </lineage>
</organism>
<dbReference type="RefSeq" id="WP_089479205.1">
    <property type="nucleotide sequence ID" value="NZ_MUGS01000014.1"/>
</dbReference>
<protein>
    <recommendedName>
        <fullName evidence="4">DUF4294 domain-containing protein</fullName>
    </recommendedName>
</protein>
<evidence type="ECO:0000313" key="3">
    <source>
        <dbReference type="Proteomes" id="UP000214684"/>
    </source>
</evidence>
<name>A0A227PCI1_9FLAO</name>
<sequence length="194" mass="23019">MRKIFITILFLFCYFNISAQAKISKTGEKNKIEIIDEKIPYKEILLSFLGTLSAFLIWRVQHQKDKIKDIESQLSEKKYKLYSEIVYLIVDLSMASKMGEKPLTEEDILKRLLTAKREMFLYAPDNIFKTYTAWTLELQGPTPGVSHFKTYFKMMKLIRKDMGFGSSKINLDDFMLFLMQNKEEYQKFKEVNNW</sequence>
<gene>
    <name evidence="2" type="ORF">B0A64_09140</name>
</gene>
<evidence type="ECO:0000313" key="2">
    <source>
        <dbReference type="EMBL" id="OXG06978.1"/>
    </source>
</evidence>
<dbReference type="EMBL" id="MUGS01000014">
    <property type="protein sequence ID" value="OXG06978.1"/>
    <property type="molecule type" value="Genomic_DNA"/>
</dbReference>
<evidence type="ECO:0008006" key="4">
    <source>
        <dbReference type="Google" id="ProtNLM"/>
    </source>
</evidence>
<keyword evidence="1" id="KW-0732">Signal</keyword>
<comment type="caution">
    <text evidence="2">The sequence shown here is derived from an EMBL/GenBank/DDBJ whole genome shotgun (WGS) entry which is preliminary data.</text>
</comment>
<feature type="chain" id="PRO_5030039392" description="DUF4294 domain-containing protein" evidence="1">
    <location>
        <begin position="22"/>
        <end position="194"/>
    </location>
</feature>
<dbReference type="AlphaFoldDB" id="A0A227PCI1"/>
<evidence type="ECO:0000256" key="1">
    <source>
        <dbReference type="SAM" id="SignalP"/>
    </source>
</evidence>